<dbReference type="Pfam" id="PF22588">
    <property type="entry name" value="dCache_1_like"/>
    <property type="match status" value="1"/>
</dbReference>
<dbReference type="InterPro" id="IPR054327">
    <property type="entry name" value="His-kinase-like_sensor"/>
</dbReference>
<evidence type="ECO:0000256" key="3">
    <source>
        <dbReference type="ARBA" id="ARBA00022553"/>
    </source>
</evidence>
<feature type="transmembrane region" description="Helical" evidence="8">
    <location>
        <begin position="297"/>
        <end position="315"/>
    </location>
</feature>
<keyword evidence="4" id="KW-0808">Transferase</keyword>
<dbReference type="EC" id="2.7.13.3" evidence="2"/>
<evidence type="ECO:0000256" key="8">
    <source>
        <dbReference type="SAM" id="Phobius"/>
    </source>
</evidence>
<dbReference type="Pfam" id="PF00512">
    <property type="entry name" value="HisKA"/>
    <property type="match status" value="1"/>
</dbReference>
<sequence length="580" mass="61618">MPFPSAPAPRPRPALHWLAATRQSAAAIGLSGFVLATLWVAVAYELRRDERETVERTERSLANLTRAFSEHTAKTLEGADMALRYTRAEALAQGPAFDIGAFQARNIVGPEYHLLSVAGPDGRVVHSTQPFQQVDLSDRDHFRVHRQSSEDRLFVSKPVLGRVSGKWSIQLTRRIEGPGGHFDGVVVLSLSPDYLARFYGSVDLGGQGAIALVGTDGVVRASAGPDGPADFRDVSSSPLFRDALARGSGTLRAVSPIDGVDRLWAFRRLDPYGLIVMAGTGAEDALAGVQALRGNMLLAAALVTAIVLGFLVLLVRRTREQLGLMAALDAGREAAQAASRIKTRFLASVSHELRTPLNGILGFAETLRDTGGDPEAREFGGAIHRSAAQLHRLVDTILDLVKIETGRMTVVPGAVRVEELLRSVHGAQAAEAQARGLRLWLALQPGCPAMLQTDARHLRQVLERLVDNAVKFTGEGEVSILARGDAAGALVIEVGDTGPGIPPGKLATIFEPFDSAMGSFQHALQGAGLGLPLAQALARLLGGTLTLRSQPGQGTTATLCLPAAAPAARSLPPKEELLHE</sequence>
<keyword evidence="10" id="KW-0547">Nucleotide-binding</keyword>
<comment type="caution">
    <text evidence="10">The sequence shown here is derived from an EMBL/GenBank/DDBJ whole genome shotgun (WGS) entry which is preliminary data.</text>
</comment>
<dbReference type="GO" id="GO:0005524">
    <property type="term" value="F:ATP binding"/>
    <property type="evidence" value="ECO:0007669"/>
    <property type="project" value="UniProtKB-KW"/>
</dbReference>
<gene>
    <name evidence="10" type="ORF">V4F39_03230</name>
</gene>
<feature type="transmembrane region" description="Helical" evidence="8">
    <location>
        <begin position="25"/>
        <end position="46"/>
    </location>
</feature>
<dbReference type="Gene3D" id="1.10.287.130">
    <property type="match status" value="1"/>
</dbReference>
<dbReference type="Proteomes" id="UP001336250">
    <property type="component" value="Unassembled WGS sequence"/>
</dbReference>
<dbReference type="Gene3D" id="3.30.450.20">
    <property type="entry name" value="PAS domain"/>
    <property type="match status" value="2"/>
</dbReference>
<keyword evidence="3" id="KW-0597">Phosphoprotein</keyword>
<evidence type="ECO:0000256" key="1">
    <source>
        <dbReference type="ARBA" id="ARBA00000085"/>
    </source>
</evidence>
<dbReference type="InterPro" id="IPR005467">
    <property type="entry name" value="His_kinase_dom"/>
</dbReference>
<keyword evidence="8" id="KW-0812">Transmembrane</keyword>
<dbReference type="CDD" id="cd12915">
    <property type="entry name" value="PDC2_DGC_like"/>
    <property type="match status" value="1"/>
</dbReference>
<keyword evidence="6" id="KW-0902">Two-component regulatory system</keyword>
<dbReference type="InterPro" id="IPR050736">
    <property type="entry name" value="Sensor_HK_Regulatory"/>
</dbReference>
<keyword evidence="11" id="KW-1185">Reference proteome</keyword>
<proteinExistence type="predicted"/>
<dbReference type="AlphaFoldDB" id="A0AAW9Q0N1"/>
<feature type="coiled-coil region" evidence="7">
    <location>
        <begin position="47"/>
        <end position="74"/>
    </location>
</feature>
<dbReference type="InterPro" id="IPR003661">
    <property type="entry name" value="HisK_dim/P_dom"/>
</dbReference>
<evidence type="ECO:0000256" key="4">
    <source>
        <dbReference type="ARBA" id="ARBA00022679"/>
    </source>
</evidence>
<comment type="catalytic activity">
    <reaction evidence="1">
        <text>ATP + protein L-histidine = ADP + protein N-phospho-L-histidine.</text>
        <dbReference type="EC" id="2.7.13.3"/>
    </reaction>
</comment>
<keyword evidence="8" id="KW-1133">Transmembrane helix</keyword>
<dbReference type="InterPro" id="IPR004358">
    <property type="entry name" value="Sig_transdc_His_kin-like_C"/>
</dbReference>
<evidence type="ECO:0000256" key="5">
    <source>
        <dbReference type="ARBA" id="ARBA00022777"/>
    </source>
</evidence>
<dbReference type="CDD" id="cd00082">
    <property type="entry name" value="HisKA"/>
    <property type="match status" value="1"/>
</dbReference>
<keyword evidence="5" id="KW-0418">Kinase</keyword>
<dbReference type="Pfam" id="PF02518">
    <property type="entry name" value="HATPase_c"/>
    <property type="match status" value="1"/>
</dbReference>
<dbReference type="GO" id="GO:0000155">
    <property type="term" value="F:phosphorelay sensor kinase activity"/>
    <property type="evidence" value="ECO:0007669"/>
    <property type="project" value="InterPro"/>
</dbReference>
<feature type="domain" description="Histidine kinase" evidence="9">
    <location>
        <begin position="348"/>
        <end position="565"/>
    </location>
</feature>
<dbReference type="EMBL" id="JAZIBG010000009">
    <property type="protein sequence ID" value="MEF7612909.1"/>
    <property type="molecule type" value="Genomic_DNA"/>
</dbReference>
<dbReference type="PANTHER" id="PTHR43711:SF26">
    <property type="entry name" value="SENSOR HISTIDINE KINASE RCSC"/>
    <property type="match status" value="1"/>
</dbReference>
<organism evidence="10 11">
    <name type="scientific">Aquincola agrisoli</name>
    <dbReference type="NCBI Taxonomy" id="3119538"/>
    <lineage>
        <taxon>Bacteria</taxon>
        <taxon>Pseudomonadati</taxon>
        <taxon>Pseudomonadota</taxon>
        <taxon>Betaproteobacteria</taxon>
        <taxon>Burkholderiales</taxon>
        <taxon>Sphaerotilaceae</taxon>
        <taxon>Aquincola</taxon>
    </lineage>
</organism>
<dbReference type="InterPro" id="IPR003594">
    <property type="entry name" value="HATPase_dom"/>
</dbReference>
<dbReference type="PANTHER" id="PTHR43711">
    <property type="entry name" value="TWO-COMPONENT HISTIDINE KINASE"/>
    <property type="match status" value="1"/>
</dbReference>
<keyword evidence="10" id="KW-0067">ATP-binding</keyword>
<keyword evidence="8" id="KW-0472">Membrane</keyword>
<dbReference type="InterPro" id="IPR036890">
    <property type="entry name" value="HATPase_C_sf"/>
</dbReference>
<evidence type="ECO:0000313" key="10">
    <source>
        <dbReference type="EMBL" id="MEF7612909.1"/>
    </source>
</evidence>
<dbReference type="SMART" id="SM00387">
    <property type="entry name" value="HATPase_c"/>
    <property type="match status" value="1"/>
</dbReference>
<dbReference type="InterPro" id="IPR036097">
    <property type="entry name" value="HisK_dim/P_sf"/>
</dbReference>
<dbReference type="PROSITE" id="PS50109">
    <property type="entry name" value="HIS_KIN"/>
    <property type="match status" value="1"/>
</dbReference>
<evidence type="ECO:0000313" key="11">
    <source>
        <dbReference type="Proteomes" id="UP001336250"/>
    </source>
</evidence>
<reference evidence="10 11" key="1">
    <citation type="submission" date="2024-02" db="EMBL/GenBank/DDBJ databases">
        <title>Genome sequence of Aquincola sp. MAHUQ-54.</title>
        <authorList>
            <person name="Huq M.A."/>
        </authorList>
    </citation>
    <scope>NUCLEOTIDE SEQUENCE [LARGE SCALE GENOMIC DNA]</scope>
    <source>
        <strain evidence="10 11">MAHUQ-54</strain>
    </source>
</reference>
<dbReference type="SMART" id="SM00388">
    <property type="entry name" value="HisKA"/>
    <property type="match status" value="1"/>
</dbReference>
<evidence type="ECO:0000259" key="9">
    <source>
        <dbReference type="PROSITE" id="PS50109"/>
    </source>
</evidence>
<accession>A0AAW9Q0N1</accession>
<evidence type="ECO:0000256" key="2">
    <source>
        <dbReference type="ARBA" id="ARBA00012438"/>
    </source>
</evidence>
<name>A0AAW9Q0N1_9BURK</name>
<evidence type="ECO:0000256" key="6">
    <source>
        <dbReference type="ARBA" id="ARBA00023012"/>
    </source>
</evidence>
<dbReference type="SUPFAM" id="SSF47384">
    <property type="entry name" value="Homodimeric domain of signal transducing histidine kinase"/>
    <property type="match status" value="1"/>
</dbReference>
<dbReference type="RefSeq" id="WP_332287814.1">
    <property type="nucleotide sequence ID" value="NZ_JAZIBG010000009.1"/>
</dbReference>
<dbReference type="PRINTS" id="PR00344">
    <property type="entry name" value="BCTRLSENSOR"/>
</dbReference>
<dbReference type="Gene3D" id="3.30.565.10">
    <property type="entry name" value="Histidine kinase-like ATPase, C-terminal domain"/>
    <property type="match status" value="1"/>
</dbReference>
<evidence type="ECO:0000256" key="7">
    <source>
        <dbReference type="SAM" id="Coils"/>
    </source>
</evidence>
<keyword evidence="7" id="KW-0175">Coiled coil</keyword>
<dbReference type="SUPFAM" id="SSF55874">
    <property type="entry name" value="ATPase domain of HSP90 chaperone/DNA topoisomerase II/histidine kinase"/>
    <property type="match status" value="1"/>
</dbReference>
<protein>
    <recommendedName>
        <fullName evidence="2">histidine kinase</fullName>
        <ecNumber evidence="2">2.7.13.3</ecNumber>
    </recommendedName>
</protein>
<dbReference type="CDD" id="cd12914">
    <property type="entry name" value="PDC1_DGC_like"/>
    <property type="match status" value="1"/>
</dbReference>